<name>A0AAN8MZT3_9PEZI</name>
<keyword evidence="2" id="KW-1185">Reference proteome</keyword>
<protein>
    <recommendedName>
        <fullName evidence="3">F-box domain-containing protein</fullName>
    </recommendedName>
</protein>
<sequence>MDPSSVDRDICAPLGLEMIPAELHCEIAQYLPFEDIVSFIQSSWEIRMGVRDWRLSNLNIEQLIGLNLWNHFAVRYQQAQHPSVNASCFLEVRATIRFHIRRKLGISMYNMMYYLSKSLGLRGFGLDRLRRIYWGTDISGVDRDPSFATEAYARFKLAKSFMVQVSMLERTHRTEDGVVDFSDMSALSFSLWWLTRDCQNTYPEYCALLKDVFRQFLLSWSEYVSKSTSPYTSLQQTSSFWSVALKLYSPAASNEIGIPAMVLAIGELYNHPTGTESTFNTAKISADFVEGSRPQRALEAQRKHIGIEIMETLGGELELYCPQHAAISTALHTKRKFFIIKTERLRPSPISSTEQFNHNPLVAVSQMQKYKPS</sequence>
<dbReference type="Proteomes" id="UP001307849">
    <property type="component" value="Unassembled WGS sequence"/>
</dbReference>
<evidence type="ECO:0008006" key="3">
    <source>
        <dbReference type="Google" id="ProtNLM"/>
    </source>
</evidence>
<evidence type="ECO:0000313" key="2">
    <source>
        <dbReference type="Proteomes" id="UP001307849"/>
    </source>
</evidence>
<evidence type="ECO:0000313" key="1">
    <source>
        <dbReference type="EMBL" id="KAK6504213.1"/>
    </source>
</evidence>
<accession>A0AAN8MZT3</accession>
<dbReference type="AlphaFoldDB" id="A0AAN8MZT3"/>
<organism evidence="1 2">
    <name type="scientific">Arthrobotrys conoides</name>
    <dbReference type="NCBI Taxonomy" id="74498"/>
    <lineage>
        <taxon>Eukaryota</taxon>
        <taxon>Fungi</taxon>
        <taxon>Dikarya</taxon>
        <taxon>Ascomycota</taxon>
        <taxon>Pezizomycotina</taxon>
        <taxon>Orbiliomycetes</taxon>
        <taxon>Orbiliales</taxon>
        <taxon>Orbiliaceae</taxon>
        <taxon>Arthrobotrys</taxon>
    </lineage>
</organism>
<dbReference type="EMBL" id="JAVHJM010000010">
    <property type="protein sequence ID" value="KAK6504213.1"/>
    <property type="molecule type" value="Genomic_DNA"/>
</dbReference>
<proteinExistence type="predicted"/>
<comment type="caution">
    <text evidence="1">The sequence shown here is derived from an EMBL/GenBank/DDBJ whole genome shotgun (WGS) entry which is preliminary data.</text>
</comment>
<gene>
    <name evidence="1" type="ORF">TWF506_002419</name>
</gene>
<reference evidence="1 2" key="1">
    <citation type="submission" date="2019-10" db="EMBL/GenBank/DDBJ databases">
        <authorList>
            <person name="Palmer J.M."/>
        </authorList>
    </citation>
    <scope>NUCLEOTIDE SEQUENCE [LARGE SCALE GENOMIC DNA]</scope>
    <source>
        <strain evidence="1 2">TWF506</strain>
    </source>
</reference>